<dbReference type="InterPro" id="IPR005195">
    <property type="entry name" value="Glyco_hydro_65_M"/>
</dbReference>
<dbReference type="SUPFAM" id="SSF48208">
    <property type="entry name" value="Six-hairpin glycosidases"/>
    <property type="match status" value="1"/>
</dbReference>
<dbReference type="EMBL" id="PGTK01000001">
    <property type="protein sequence ID" value="PJF32358.1"/>
    <property type="molecule type" value="Genomic_DNA"/>
</dbReference>
<evidence type="ECO:0000313" key="9">
    <source>
        <dbReference type="Proteomes" id="UP000228921"/>
    </source>
</evidence>
<feature type="domain" description="Glycoside hydrolase family 65 N-terminal" evidence="7">
    <location>
        <begin position="14"/>
        <end position="242"/>
    </location>
</feature>
<dbReference type="InterPro" id="IPR037018">
    <property type="entry name" value="GH65_N"/>
</dbReference>
<dbReference type="Proteomes" id="UP000228921">
    <property type="component" value="Unassembled WGS sequence"/>
</dbReference>
<evidence type="ECO:0000259" key="7">
    <source>
        <dbReference type="Pfam" id="PF03636"/>
    </source>
</evidence>
<dbReference type="InterPro" id="IPR011013">
    <property type="entry name" value="Gal_mutarotase_sf_dom"/>
</dbReference>
<dbReference type="PIRSF" id="PIRSF036289">
    <property type="entry name" value="Glycosyl_hydrolase_malt_phosph"/>
    <property type="match status" value="1"/>
</dbReference>
<dbReference type="GO" id="GO:0005975">
    <property type="term" value="P:carbohydrate metabolic process"/>
    <property type="evidence" value="ECO:0007669"/>
    <property type="project" value="InterPro"/>
</dbReference>
<gene>
    <name evidence="8" type="ORF">CUN51_01635</name>
</gene>
<reference evidence="8 9" key="1">
    <citation type="submission" date="2017-11" db="EMBL/GenBank/DDBJ databases">
        <title>Evolution of Phototrophy in the Chloroflexi Phylum Driven by Horizontal Gene Transfer.</title>
        <authorList>
            <person name="Ward L.M."/>
            <person name="Hemp J."/>
            <person name="Shih P.M."/>
            <person name="Mcglynn S.E."/>
            <person name="Fischer W."/>
        </authorList>
    </citation>
    <scope>NUCLEOTIDE SEQUENCE [LARGE SCALE GENOMIC DNA]</scope>
    <source>
        <strain evidence="8">CP2_2F</strain>
    </source>
</reference>
<evidence type="ECO:0000256" key="1">
    <source>
        <dbReference type="ARBA" id="ARBA00006768"/>
    </source>
</evidence>
<dbReference type="GO" id="GO:0016757">
    <property type="term" value="F:glycosyltransferase activity"/>
    <property type="evidence" value="ECO:0007669"/>
    <property type="project" value="UniProtKB-KW"/>
</dbReference>
<dbReference type="InterPro" id="IPR017045">
    <property type="entry name" value="Malt_Pase/Glycosyl_Hdrlase"/>
</dbReference>
<keyword evidence="2" id="KW-0328">Glycosyltransferase</keyword>
<dbReference type="PANTHER" id="PTHR11051">
    <property type="entry name" value="GLYCOSYL HYDROLASE-RELATED"/>
    <property type="match status" value="1"/>
</dbReference>
<comment type="similarity">
    <text evidence="1">Belongs to the glycosyl hydrolase 65 family.</text>
</comment>
<dbReference type="Pfam" id="PF03632">
    <property type="entry name" value="Glyco_hydro_65m"/>
    <property type="match status" value="1"/>
</dbReference>
<accession>A0A2M8P477</accession>
<keyword evidence="8" id="KW-0378">Hydrolase</keyword>
<feature type="active site" description="Proton donor" evidence="4">
    <location>
        <position position="472"/>
    </location>
</feature>
<dbReference type="Pfam" id="PF03636">
    <property type="entry name" value="Glyco_hydro_65N"/>
    <property type="match status" value="1"/>
</dbReference>
<evidence type="ECO:0000256" key="5">
    <source>
        <dbReference type="PIRSR" id="PIRSR036289-51"/>
    </source>
</evidence>
<dbReference type="InterPro" id="IPR005196">
    <property type="entry name" value="Glyco_hydro_65_N"/>
</dbReference>
<dbReference type="Gene3D" id="1.50.10.10">
    <property type="match status" value="1"/>
</dbReference>
<dbReference type="InterPro" id="IPR012341">
    <property type="entry name" value="6hp_glycosidase-like_sf"/>
</dbReference>
<feature type="binding site" evidence="5">
    <location>
        <begin position="331"/>
        <end position="332"/>
    </location>
    <ligand>
        <name>substrate</name>
    </ligand>
</feature>
<evidence type="ECO:0000256" key="4">
    <source>
        <dbReference type="PIRSR" id="PIRSR036289-50"/>
    </source>
</evidence>
<dbReference type="Gene3D" id="2.60.420.10">
    <property type="entry name" value="Maltose phosphorylase, domain 3"/>
    <property type="match status" value="1"/>
</dbReference>
<keyword evidence="3" id="KW-0808">Transferase</keyword>
<name>A0A2M8P477_9CHLR</name>
<evidence type="ECO:0000313" key="8">
    <source>
        <dbReference type="EMBL" id="PJF32358.1"/>
    </source>
</evidence>
<dbReference type="PANTHER" id="PTHR11051:SF8">
    <property type="entry name" value="PROTEIN-GLUCOSYLGALACTOSYLHYDROXYLYSINE GLUCOSIDASE"/>
    <property type="match status" value="1"/>
</dbReference>
<dbReference type="SUPFAM" id="SSF74650">
    <property type="entry name" value="Galactose mutarotase-like"/>
    <property type="match status" value="1"/>
</dbReference>
<feature type="binding site" evidence="5">
    <location>
        <begin position="584"/>
        <end position="585"/>
    </location>
    <ligand>
        <name>substrate</name>
    </ligand>
</feature>
<protein>
    <submittedName>
        <fullName evidence="8">Glycoside hydrolase family 65 protein</fullName>
    </submittedName>
</protein>
<proteinExistence type="inferred from homology"/>
<dbReference type="GO" id="GO:0004553">
    <property type="term" value="F:hydrolase activity, hydrolyzing O-glycosyl compounds"/>
    <property type="evidence" value="ECO:0007669"/>
    <property type="project" value="TreeGrafter"/>
</dbReference>
<feature type="domain" description="Glycoside hydrolase family 65 central catalytic" evidence="6">
    <location>
        <begin position="296"/>
        <end position="673"/>
    </location>
</feature>
<evidence type="ECO:0000256" key="3">
    <source>
        <dbReference type="ARBA" id="ARBA00022679"/>
    </source>
</evidence>
<comment type="caution">
    <text evidence="8">The sequence shown here is derived from an EMBL/GenBank/DDBJ whole genome shotgun (WGS) entry which is preliminary data.</text>
</comment>
<dbReference type="AlphaFoldDB" id="A0A2M8P477"/>
<dbReference type="InterPro" id="IPR008928">
    <property type="entry name" value="6-hairpin_glycosidase_sf"/>
</dbReference>
<evidence type="ECO:0000259" key="6">
    <source>
        <dbReference type="Pfam" id="PF03632"/>
    </source>
</evidence>
<evidence type="ECO:0000256" key="2">
    <source>
        <dbReference type="ARBA" id="ARBA00022676"/>
    </source>
</evidence>
<dbReference type="Gene3D" id="2.70.98.40">
    <property type="entry name" value="Glycoside hydrolase, family 65, N-terminal domain"/>
    <property type="match status" value="1"/>
</dbReference>
<sequence>MISPVDQRTWLVSESPFNPFKLHHTETIFTVGNGFMGVRGTFEEGYSGDLATTLAHGIFNHAEGDLVPDIVNLPNPLPVQVLVDGEAFHMTTGKVLGFRRTLDLKRAALTREVLWRTSKGVVVKLTFERFASLTNEHLLVQRVRVRALLGSPQITIRSSVDANVTNLGVQHLADLHTSVSGAEILVTARTNQSNYGIAVCAAHSLSIESAVQSEAERVSYTFALPQENEVGLTKISAIYTTRQGDQPAHMAQEATRAALKKGYETLFAAHCAAWEQYWHTSDVQIEGDELAQRAVRFTTYHVLIAAPRHDERVSIGAKTLSGLGYKGHVFWDTELFMLPMLTVTQPKLARNLLMYRYHNLQGARNKARANGYEGAMFPWESTDTGEETTPQWSHPQPDGTRIRIWTGDNEQHISTDIAYAVLQYWQWTGDDEFFVKHGAEIVLDTAVFWGSRAEYNAERDRYELSMQIGPDEYHENVNNSAFTNSMVRWHLQQALAARNWLLTHHREAGEALLARLNITEERCAKWSDIAAKIYIPRDPETGVLEQFDGFFQLERLDLTHWQPRVTNMDWILGHERAQRTMVIKQADIVMLMALLGDQFGSPEVQQSNWDFYYPIVDHGSSLSPSTHAWVAARLGLLEDAYKLFMYAANIDLEDLKGNVRDGIHAAACGGVWQAVAFGFVGLSLDERGELQIKPNLPPHWRSVTLRAYHRGQLKTIRLTAEN</sequence>
<organism evidence="8 9">
    <name type="scientific">Candidatus Thermofonsia Clade 1 bacterium</name>
    <dbReference type="NCBI Taxonomy" id="2364210"/>
    <lineage>
        <taxon>Bacteria</taxon>
        <taxon>Bacillati</taxon>
        <taxon>Chloroflexota</taxon>
        <taxon>Candidatus Thermofontia</taxon>
        <taxon>Candidatus Thermofonsia Clade 1</taxon>
    </lineage>
</organism>
<dbReference type="GO" id="GO:0030246">
    <property type="term" value="F:carbohydrate binding"/>
    <property type="evidence" value="ECO:0007669"/>
    <property type="project" value="InterPro"/>
</dbReference>